<evidence type="ECO:0000313" key="4">
    <source>
        <dbReference type="RefSeq" id="XP_027066849.1"/>
    </source>
</evidence>
<organism evidence="3 4">
    <name type="scientific">Coffea arabica</name>
    <name type="common">Arabian coffee</name>
    <dbReference type="NCBI Taxonomy" id="13443"/>
    <lineage>
        <taxon>Eukaryota</taxon>
        <taxon>Viridiplantae</taxon>
        <taxon>Streptophyta</taxon>
        <taxon>Embryophyta</taxon>
        <taxon>Tracheophyta</taxon>
        <taxon>Spermatophyta</taxon>
        <taxon>Magnoliopsida</taxon>
        <taxon>eudicotyledons</taxon>
        <taxon>Gunneridae</taxon>
        <taxon>Pentapetalae</taxon>
        <taxon>asterids</taxon>
        <taxon>lamiids</taxon>
        <taxon>Gentianales</taxon>
        <taxon>Rubiaceae</taxon>
        <taxon>Ixoroideae</taxon>
        <taxon>Gardenieae complex</taxon>
        <taxon>Bertiereae - Coffeeae clade</taxon>
        <taxon>Coffeeae</taxon>
        <taxon>Coffea</taxon>
    </lineage>
</organism>
<dbReference type="InterPro" id="IPR045358">
    <property type="entry name" value="Ty3_capsid"/>
</dbReference>
<dbReference type="Gene3D" id="4.10.60.10">
    <property type="entry name" value="Zinc finger, CCHC-type"/>
    <property type="match status" value="1"/>
</dbReference>
<dbReference type="AlphaFoldDB" id="A0A6P6SLU0"/>
<gene>
    <name evidence="4" type="primary">LOC113692609</name>
</gene>
<evidence type="ECO:0000313" key="3">
    <source>
        <dbReference type="Proteomes" id="UP001652660"/>
    </source>
</evidence>
<evidence type="ECO:0000256" key="1">
    <source>
        <dbReference type="SAM" id="MobiDB-lite"/>
    </source>
</evidence>
<dbReference type="SUPFAM" id="SSF57756">
    <property type="entry name" value="Retrovirus zinc finger-like domains"/>
    <property type="match status" value="1"/>
</dbReference>
<dbReference type="InterPro" id="IPR032567">
    <property type="entry name" value="RTL1-rel"/>
</dbReference>
<protein>
    <recommendedName>
        <fullName evidence="2">Ty3 transposon capsid-like protein domain-containing protein</fullName>
    </recommendedName>
</protein>
<keyword evidence="3" id="KW-1185">Reference proteome</keyword>
<dbReference type="GO" id="GO:0003676">
    <property type="term" value="F:nucleic acid binding"/>
    <property type="evidence" value="ECO:0007669"/>
    <property type="project" value="InterPro"/>
</dbReference>
<dbReference type="CDD" id="cd00303">
    <property type="entry name" value="retropepsin_like"/>
    <property type="match status" value="1"/>
</dbReference>
<dbReference type="GO" id="GO:0008270">
    <property type="term" value="F:zinc ion binding"/>
    <property type="evidence" value="ECO:0007669"/>
    <property type="project" value="InterPro"/>
</dbReference>
<feature type="region of interest" description="Disordered" evidence="1">
    <location>
        <begin position="218"/>
        <end position="243"/>
    </location>
</feature>
<dbReference type="PANTHER" id="PTHR15503">
    <property type="entry name" value="LDOC1 RELATED"/>
    <property type="match status" value="1"/>
</dbReference>
<dbReference type="InterPro" id="IPR036875">
    <property type="entry name" value="Znf_CCHC_sf"/>
</dbReference>
<feature type="domain" description="Ty3 transposon capsid-like protein" evidence="2">
    <location>
        <begin position="7"/>
        <end position="118"/>
    </location>
</feature>
<reference evidence="3" key="1">
    <citation type="journal article" date="2025" name="Foods">
        <title>Unveiling the Microbial Signatures of Arabica Coffee Cherries: Insights into Ripeness Specific Diversity, Functional Traits, and Implications for Quality and Safety.</title>
        <authorList>
            <consortium name="RefSeq"/>
            <person name="Tenea G.N."/>
            <person name="Cifuentes V."/>
            <person name="Reyes P."/>
            <person name="Cevallos-Vallejos M."/>
        </authorList>
    </citation>
    <scope>NUCLEOTIDE SEQUENCE [LARGE SCALE GENOMIC DNA]</scope>
</reference>
<accession>A0A6P6SLU0</accession>
<dbReference type="SUPFAM" id="SSF50630">
    <property type="entry name" value="Acid proteases"/>
    <property type="match status" value="1"/>
</dbReference>
<sequence length="410" mass="46607">MWIREQTPRTWLNFTRKFNEKFLLPLIQEKREDEYIKLYQVTLSVEEYETQFTRLSKFAPKLVVNEQKRIRWFVQGLNVEIQKDLATAQIDTFKDALENGQRVEQTRFQVRTFQAKRRGASSNTTGRVDQNVPHPKFGRGTGGVRISGTPRGAPSRGAHNGRGQQRTIFQGGPTPATRVSCGYCGKTNHTEDACWRKMRKCFRCGSFDHQIATYPAKNREENEGVLPEKSNSKQPTANGSRPTASARVFALDYQRAPESSEVVEGTIPVFHCLTKFLIDPGVTHFFINPAFMCGIAVNPVKFPYDLEVRTPTGDQNLITNMVYKNCEIWVEKRKLVGDLISLDLKGYDVIIGMDWLAQYNAQLSCKTKVVEFSKPGEATLRLDVRGRLASSALVSRIRVRKLLNKGHRVS</sequence>
<feature type="region of interest" description="Disordered" evidence="1">
    <location>
        <begin position="115"/>
        <end position="172"/>
    </location>
</feature>
<proteinExistence type="predicted"/>
<evidence type="ECO:0000259" key="2">
    <source>
        <dbReference type="Pfam" id="PF19259"/>
    </source>
</evidence>
<reference evidence="4" key="2">
    <citation type="submission" date="2025-08" db="UniProtKB">
        <authorList>
            <consortium name="RefSeq"/>
        </authorList>
    </citation>
    <scope>IDENTIFICATION</scope>
    <source>
        <tissue evidence="4">Leaves</tissue>
    </source>
</reference>
<name>A0A6P6SLU0_COFAR</name>
<dbReference type="PANTHER" id="PTHR15503:SF45">
    <property type="entry name" value="RNA-DIRECTED DNA POLYMERASE HOMOLOG"/>
    <property type="match status" value="1"/>
</dbReference>
<dbReference type="GeneID" id="113692609"/>
<dbReference type="Gene3D" id="2.40.70.10">
    <property type="entry name" value="Acid Proteases"/>
    <property type="match status" value="1"/>
</dbReference>
<dbReference type="OrthoDB" id="1751327at2759"/>
<feature type="compositionally biased region" description="Polar residues" evidence="1">
    <location>
        <begin position="232"/>
        <end position="243"/>
    </location>
</feature>
<dbReference type="RefSeq" id="XP_027066849.1">
    <property type="nucleotide sequence ID" value="XM_027211048.1"/>
</dbReference>
<dbReference type="Pfam" id="PF19259">
    <property type="entry name" value="Ty3_capsid"/>
    <property type="match status" value="1"/>
</dbReference>
<dbReference type="Proteomes" id="UP001652660">
    <property type="component" value="Chromosome 1e"/>
</dbReference>
<dbReference type="InterPro" id="IPR021109">
    <property type="entry name" value="Peptidase_aspartic_dom_sf"/>
</dbReference>
<dbReference type="Pfam" id="PF08284">
    <property type="entry name" value="RVP_2"/>
    <property type="match status" value="1"/>
</dbReference>